<proteinExistence type="predicted"/>
<dbReference type="AlphaFoldDB" id="A0A1I5GQ42"/>
<dbReference type="PIRSF" id="PIRSF000429">
    <property type="entry name" value="Ac-CoA_Ac_transf"/>
    <property type="match status" value="1"/>
</dbReference>
<sequence length="395" mass="41114">MSVKPIILGGDVVPFRRYKDGSGLRDWVRIAATGALADAGLQASDIDAVVIASETDFLSLQVAPGPLFLDEIGLTGLPVIRVESGGASGGNALRAGVIHVMSGLAKRVLVIGYEHAASHLGSGDVRQIYGLSFDADLEGWAGATATMLYALSIQDHMERFGSTSKQMAAVSVKNHANAQHNPWAHKPMQISIQDVLASPMVSTPYRMLDCSLISDGAAALVLCHPDAAPEGAARRCSRIVASACATDHIRLGDRIEPGTFHGKARAIRDACRQAGVNDPAGAFDVAELYDSYTGAELQGIEALGLCPEGQAGARGLDGEFSLQGRLPVNISGGLIGQGGAPGAVGLAQAITVSRLLEGRYWPELQAGRSYQRGLIDCHAGVGTLNVVHILEGAGP</sequence>
<dbReference type="InterPro" id="IPR055140">
    <property type="entry name" value="Thiolase_C_2"/>
</dbReference>
<dbReference type="RefSeq" id="WP_092842283.1">
    <property type="nucleotide sequence ID" value="NZ_FOVP01000036.1"/>
</dbReference>
<dbReference type="GO" id="GO:0003988">
    <property type="term" value="F:acetyl-CoA C-acyltransferase activity"/>
    <property type="evidence" value="ECO:0007669"/>
    <property type="project" value="UniProtKB-ARBA"/>
</dbReference>
<reference evidence="3" key="1">
    <citation type="submission" date="2016-10" db="EMBL/GenBank/DDBJ databases">
        <authorList>
            <person name="Varghese N."/>
            <person name="Submissions S."/>
        </authorList>
    </citation>
    <scope>NUCLEOTIDE SEQUENCE [LARGE SCALE GENOMIC DNA]</scope>
    <source>
        <strain evidence="3">DSM 28463</strain>
    </source>
</reference>
<dbReference type="EMBL" id="FOVP01000036">
    <property type="protein sequence ID" value="SFO38108.1"/>
    <property type="molecule type" value="Genomic_DNA"/>
</dbReference>
<evidence type="ECO:0000313" key="2">
    <source>
        <dbReference type="EMBL" id="SFO38108.1"/>
    </source>
</evidence>
<dbReference type="CDD" id="cd00829">
    <property type="entry name" value="SCP-x_thiolase"/>
    <property type="match status" value="1"/>
</dbReference>
<keyword evidence="2" id="KW-0808">Transferase</keyword>
<gene>
    <name evidence="2" type="ORF">SAMN04487859_13613</name>
</gene>
<dbReference type="SUPFAM" id="SSF53901">
    <property type="entry name" value="Thiolase-like"/>
    <property type="match status" value="2"/>
</dbReference>
<name>A0A1I5GQ42_9RHOB</name>
<dbReference type="InterPro" id="IPR002155">
    <property type="entry name" value="Thiolase"/>
</dbReference>
<dbReference type="STRING" id="1005928.SAMN04487859_13613"/>
<dbReference type="Pfam" id="PF22691">
    <property type="entry name" value="Thiolase_C_1"/>
    <property type="match status" value="1"/>
</dbReference>
<protein>
    <submittedName>
        <fullName evidence="2">Acetyl-CoA C-acetyltransferase</fullName>
    </submittedName>
</protein>
<feature type="domain" description="Thiolase C-terminal" evidence="1">
    <location>
        <begin position="247"/>
        <end position="391"/>
    </location>
</feature>
<keyword evidence="3" id="KW-1185">Reference proteome</keyword>
<dbReference type="InterPro" id="IPR016039">
    <property type="entry name" value="Thiolase-like"/>
</dbReference>
<evidence type="ECO:0000259" key="1">
    <source>
        <dbReference type="Pfam" id="PF22691"/>
    </source>
</evidence>
<evidence type="ECO:0000313" key="3">
    <source>
        <dbReference type="Proteomes" id="UP000198599"/>
    </source>
</evidence>
<dbReference type="PANTHER" id="PTHR42870:SF1">
    <property type="entry name" value="NON-SPECIFIC LIPID-TRANSFER PROTEIN-LIKE 2"/>
    <property type="match status" value="1"/>
</dbReference>
<dbReference type="Proteomes" id="UP000198599">
    <property type="component" value="Unassembled WGS sequence"/>
</dbReference>
<dbReference type="Gene3D" id="3.40.47.10">
    <property type="match status" value="1"/>
</dbReference>
<organism evidence="2 3">
    <name type="scientific">Roseovarius lutimaris</name>
    <dbReference type="NCBI Taxonomy" id="1005928"/>
    <lineage>
        <taxon>Bacteria</taxon>
        <taxon>Pseudomonadati</taxon>
        <taxon>Pseudomonadota</taxon>
        <taxon>Alphaproteobacteria</taxon>
        <taxon>Rhodobacterales</taxon>
        <taxon>Roseobacteraceae</taxon>
        <taxon>Roseovarius</taxon>
    </lineage>
</organism>
<dbReference type="PANTHER" id="PTHR42870">
    <property type="entry name" value="ACETYL-COA C-ACETYLTRANSFERASE"/>
    <property type="match status" value="1"/>
</dbReference>
<dbReference type="OrthoDB" id="9790314at2"/>
<accession>A0A1I5GQ42</accession>